<evidence type="ECO:0000256" key="8">
    <source>
        <dbReference type="HAMAP-Rule" id="MF_00530"/>
    </source>
</evidence>
<keyword evidence="6 8" id="KW-0139">CF(1)</keyword>
<evidence type="ECO:0000256" key="3">
    <source>
        <dbReference type="ARBA" id="ARBA00022448"/>
    </source>
</evidence>
<dbReference type="EMBL" id="FOGZ01000005">
    <property type="protein sequence ID" value="SER66172.1"/>
    <property type="molecule type" value="Genomic_DNA"/>
</dbReference>
<dbReference type="Pfam" id="PF02823">
    <property type="entry name" value="ATP-synt_DE_N"/>
    <property type="match status" value="1"/>
</dbReference>
<protein>
    <recommendedName>
        <fullName evidence="8">ATP synthase epsilon chain</fullName>
    </recommendedName>
    <alternativeName>
        <fullName evidence="8">ATP synthase F1 sector epsilon subunit</fullName>
    </alternativeName>
    <alternativeName>
        <fullName evidence="8">F-ATPase epsilon subunit</fullName>
    </alternativeName>
</protein>
<evidence type="ECO:0000256" key="1">
    <source>
        <dbReference type="ARBA" id="ARBA00004202"/>
    </source>
</evidence>
<dbReference type="GO" id="GO:0046933">
    <property type="term" value="F:proton-transporting ATP synthase activity, rotational mechanism"/>
    <property type="evidence" value="ECO:0007669"/>
    <property type="project" value="UniProtKB-UniRule"/>
</dbReference>
<dbReference type="InterPro" id="IPR001469">
    <property type="entry name" value="ATP_synth_F1_dsu/esu"/>
</dbReference>
<keyword evidence="12" id="KW-1185">Reference proteome</keyword>
<evidence type="ECO:0000256" key="5">
    <source>
        <dbReference type="ARBA" id="ARBA00023136"/>
    </source>
</evidence>
<dbReference type="InterPro" id="IPR020546">
    <property type="entry name" value="ATP_synth_F1_dsu/esu_N"/>
</dbReference>
<dbReference type="GO" id="GO:0045259">
    <property type="term" value="C:proton-transporting ATP synthase complex"/>
    <property type="evidence" value="ECO:0007669"/>
    <property type="project" value="UniProtKB-KW"/>
</dbReference>
<proteinExistence type="inferred from homology"/>
<accession>A0A1H9R0E8</accession>
<evidence type="ECO:0000259" key="10">
    <source>
        <dbReference type="Pfam" id="PF02823"/>
    </source>
</evidence>
<dbReference type="PANTHER" id="PTHR13822:SF10">
    <property type="entry name" value="ATP SYNTHASE EPSILON CHAIN, CHLOROPLASTIC"/>
    <property type="match status" value="1"/>
</dbReference>
<dbReference type="SUPFAM" id="SSF51344">
    <property type="entry name" value="Epsilon subunit of F1F0-ATP synthase N-terminal domain"/>
    <property type="match status" value="1"/>
</dbReference>
<dbReference type="CDD" id="cd12152">
    <property type="entry name" value="F1-ATPase_delta"/>
    <property type="match status" value="1"/>
</dbReference>
<dbReference type="RefSeq" id="WP_091968210.1">
    <property type="nucleotide sequence ID" value="NZ_FOGZ01000005.1"/>
</dbReference>
<organism evidence="11 12">
    <name type="scientific">Propionibacterium cyclohexanicum</name>
    <dbReference type="NCBI Taxonomy" id="64702"/>
    <lineage>
        <taxon>Bacteria</taxon>
        <taxon>Bacillati</taxon>
        <taxon>Actinomycetota</taxon>
        <taxon>Actinomycetes</taxon>
        <taxon>Propionibacteriales</taxon>
        <taxon>Propionibacteriaceae</taxon>
        <taxon>Propionibacterium</taxon>
    </lineage>
</organism>
<dbReference type="STRING" id="64702.SAMN05443377_10557"/>
<dbReference type="PANTHER" id="PTHR13822">
    <property type="entry name" value="ATP SYNTHASE DELTA/EPSILON CHAIN"/>
    <property type="match status" value="1"/>
</dbReference>
<keyword evidence="7 8" id="KW-0066">ATP synthesis</keyword>
<name>A0A1H9R0E8_9ACTN</name>
<comment type="similarity">
    <text evidence="2 8 9">Belongs to the ATPase epsilon chain family.</text>
</comment>
<keyword evidence="5 8" id="KW-0472">Membrane</keyword>
<comment type="subcellular location">
    <subcellularLocation>
        <location evidence="1 8">Cell membrane</location>
        <topology evidence="1 8">Peripheral membrane protein</topology>
    </subcellularLocation>
</comment>
<dbReference type="Proteomes" id="UP000198815">
    <property type="component" value="Unassembled WGS sequence"/>
</dbReference>
<evidence type="ECO:0000256" key="7">
    <source>
        <dbReference type="ARBA" id="ARBA00023310"/>
    </source>
</evidence>
<feature type="domain" description="ATP synthase F1 complex delta/epsilon subunit N-terminal" evidence="10">
    <location>
        <begin position="5"/>
        <end position="80"/>
    </location>
</feature>
<evidence type="ECO:0000313" key="11">
    <source>
        <dbReference type="EMBL" id="SER66172.1"/>
    </source>
</evidence>
<dbReference type="GO" id="GO:0005524">
    <property type="term" value="F:ATP binding"/>
    <property type="evidence" value="ECO:0007669"/>
    <property type="project" value="UniProtKB-UniRule"/>
</dbReference>
<evidence type="ECO:0000256" key="6">
    <source>
        <dbReference type="ARBA" id="ARBA00023196"/>
    </source>
</evidence>
<keyword evidence="4 8" id="KW-0406">Ion transport</keyword>
<evidence type="ECO:0000256" key="2">
    <source>
        <dbReference type="ARBA" id="ARBA00005712"/>
    </source>
</evidence>
<dbReference type="GO" id="GO:0005886">
    <property type="term" value="C:plasma membrane"/>
    <property type="evidence" value="ECO:0007669"/>
    <property type="project" value="UniProtKB-SubCell"/>
</dbReference>
<reference evidence="11 12" key="1">
    <citation type="submission" date="2016-10" db="EMBL/GenBank/DDBJ databases">
        <authorList>
            <person name="de Groot N.N."/>
        </authorList>
    </citation>
    <scope>NUCLEOTIDE SEQUENCE [LARGE SCALE GENOMIC DNA]</scope>
    <source>
        <strain evidence="11 12">DSM 16859</strain>
    </source>
</reference>
<dbReference type="NCBIfam" id="NF009977">
    <property type="entry name" value="PRK13442.1"/>
    <property type="match status" value="1"/>
</dbReference>
<dbReference type="NCBIfam" id="TIGR01216">
    <property type="entry name" value="ATP_synt_epsi"/>
    <property type="match status" value="1"/>
</dbReference>
<gene>
    <name evidence="8" type="primary">atpC</name>
    <name evidence="11" type="ORF">SAMN05443377_10557</name>
</gene>
<evidence type="ECO:0000313" key="12">
    <source>
        <dbReference type="Proteomes" id="UP000198815"/>
    </source>
</evidence>
<evidence type="ECO:0000256" key="4">
    <source>
        <dbReference type="ARBA" id="ARBA00023065"/>
    </source>
</evidence>
<dbReference type="HAMAP" id="MF_00530">
    <property type="entry name" value="ATP_synth_epsil_bac"/>
    <property type="match status" value="1"/>
</dbReference>
<dbReference type="InterPro" id="IPR036771">
    <property type="entry name" value="ATPsynth_dsu/esu_N"/>
</dbReference>
<comment type="function">
    <text evidence="8">Produces ATP from ADP in the presence of a proton gradient across the membrane.</text>
</comment>
<evidence type="ECO:0000256" key="9">
    <source>
        <dbReference type="RuleBase" id="RU003656"/>
    </source>
</evidence>
<dbReference type="OrthoDB" id="9791445at2"/>
<dbReference type="Gene3D" id="2.60.15.10">
    <property type="entry name" value="F0F1 ATP synthase delta/epsilon subunit, N-terminal"/>
    <property type="match status" value="1"/>
</dbReference>
<comment type="subunit">
    <text evidence="8 9">F-type ATPases have 2 components, CF(1) - the catalytic core - and CF(0) - the membrane proton channel. CF(1) has five subunits: alpha(3), beta(3), gamma(1), delta(1), epsilon(1). CF(0) has three main subunits: a, b and c.</text>
</comment>
<keyword evidence="8" id="KW-0375">Hydrogen ion transport</keyword>
<sequence>MADPLQVEVVAADGKVWEGQALSVIARTSEGDIGILANHEALMAALVPCAVEVTTLDGTDEIFAVSDGFISVFRNRVSLLSSFGERAAEISVDAARSTIAHLHERIDSGDATHEEERQYNHAVGQLRAAEKFAAKAKGDQASEFTPQPAHLRPGN</sequence>
<dbReference type="AlphaFoldDB" id="A0A1H9R0E8"/>
<keyword evidence="3 8" id="KW-0813">Transport</keyword>
<keyword evidence="8" id="KW-1003">Cell membrane</keyword>